<proteinExistence type="predicted"/>
<evidence type="ECO:0000313" key="1">
    <source>
        <dbReference type="EMBL" id="MBP2079916.1"/>
    </source>
</evidence>
<comment type="caution">
    <text evidence="1">The sequence shown here is derived from an EMBL/GenBank/DDBJ whole genome shotgun (WGS) entry which is preliminary data.</text>
</comment>
<dbReference type="Proteomes" id="UP001138793">
    <property type="component" value="Unassembled WGS sequence"/>
</dbReference>
<keyword evidence="2" id="KW-1185">Reference proteome</keyword>
<organism evidence="1 2">
    <name type="scientific">Oceanobacillus polygoni</name>
    <dbReference type="NCBI Taxonomy" id="1235259"/>
    <lineage>
        <taxon>Bacteria</taxon>
        <taxon>Bacillati</taxon>
        <taxon>Bacillota</taxon>
        <taxon>Bacilli</taxon>
        <taxon>Bacillales</taxon>
        <taxon>Bacillaceae</taxon>
        <taxon>Oceanobacillus</taxon>
    </lineage>
</organism>
<evidence type="ECO:0000313" key="2">
    <source>
        <dbReference type="Proteomes" id="UP001138793"/>
    </source>
</evidence>
<dbReference type="EMBL" id="JAGGMB010000023">
    <property type="protein sequence ID" value="MBP2079916.1"/>
    <property type="molecule type" value="Genomic_DNA"/>
</dbReference>
<sequence>MVFFNMSSFPISGKTEEVKLLTILKEHTRNSVLNPDGKTVYFIVDKSLVDLSLTITYIKRMSTVIM</sequence>
<reference evidence="1" key="1">
    <citation type="submission" date="2021-03" db="EMBL/GenBank/DDBJ databases">
        <title>Genomic Encyclopedia of Type Strains, Phase IV (KMG-IV): sequencing the most valuable type-strain genomes for metagenomic binning, comparative biology and taxonomic classification.</title>
        <authorList>
            <person name="Goeker M."/>
        </authorList>
    </citation>
    <scope>NUCLEOTIDE SEQUENCE</scope>
    <source>
        <strain evidence="1">DSM 107338</strain>
    </source>
</reference>
<name>A0A9X1CEE2_9BACI</name>
<protein>
    <submittedName>
        <fullName evidence="1">Uncharacterized protein</fullName>
    </submittedName>
</protein>
<gene>
    <name evidence="1" type="ORF">J2Z64_004223</name>
</gene>
<accession>A0A9X1CEE2</accession>
<dbReference type="AlphaFoldDB" id="A0A9X1CEE2"/>